<reference evidence="1" key="1">
    <citation type="submission" date="2022-04" db="EMBL/GenBank/DDBJ databases">
        <title>Genome of the entomopathogenic fungus Entomophthora muscae.</title>
        <authorList>
            <person name="Elya C."/>
            <person name="Lovett B.R."/>
            <person name="Lee E."/>
            <person name="Macias A.M."/>
            <person name="Hajek A.E."/>
            <person name="De Bivort B.L."/>
            <person name="Kasson M.T."/>
            <person name="De Fine Licht H.H."/>
            <person name="Stajich J.E."/>
        </authorList>
    </citation>
    <scope>NUCLEOTIDE SEQUENCE</scope>
    <source>
        <strain evidence="1">Berkeley</strain>
    </source>
</reference>
<organism evidence="1 2">
    <name type="scientific">Entomophthora muscae</name>
    <dbReference type="NCBI Taxonomy" id="34485"/>
    <lineage>
        <taxon>Eukaryota</taxon>
        <taxon>Fungi</taxon>
        <taxon>Fungi incertae sedis</taxon>
        <taxon>Zoopagomycota</taxon>
        <taxon>Entomophthoromycotina</taxon>
        <taxon>Entomophthoromycetes</taxon>
        <taxon>Entomophthorales</taxon>
        <taxon>Entomophthoraceae</taxon>
        <taxon>Entomophthora</taxon>
    </lineage>
</organism>
<sequence length="438" mass="49058">MFIERMISRSVIGRVAHQPRFLESNFSPMNFGTSRFHQNFSTLSFCKAKKDSKPLMEEKARLGRPSNNLKIGVVGLPNIGKSTFFNAVTNSSVPAENFPFCTIEPEEARVNVTDERFDWLCELYKPKSKVPAYLTIIDIAGLVKGAAGGAGLGNAFLSHIRSVDAIYHLCRAYEDVDVTHVKGKINPTRDLEIIHAELRIKDMEILTKHIDLLSRGSSRADSKKQEELTVCKKVLSWVEDQEMDVRKGNWSAKEIEIINPLHLISAKPVIYLANTSDQDYIKRAPGWIPEIQTWINKNNPRDLLIPFSASLESALSLLEPEEKEEELKSLNTQSALATIVNSGYRALDLTHYFTAGPDEVRAWTILENSKAPQAAGVIHSDFEKGFISADVMKFSDLKQLGSEAAVKSAGRSYQKGRDYVVEDGDIMFFKFNVGKSKK</sequence>
<gene>
    <name evidence="1" type="ORF">DSO57_1006731</name>
</gene>
<comment type="caution">
    <text evidence="1">The sequence shown here is derived from an EMBL/GenBank/DDBJ whole genome shotgun (WGS) entry which is preliminary data.</text>
</comment>
<dbReference type="Proteomes" id="UP001165960">
    <property type="component" value="Unassembled WGS sequence"/>
</dbReference>
<name>A0ACC2UTE6_9FUNG</name>
<protein>
    <submittedName>
        <fullName evidence="1">Uncharacterized protein</fullName>
    </submittedName>
</protein>
<evidence type="ECO:0000313" key="2">
    <source>
        <dbReference type="Proteomes" id="UP001165960"/>
    </source>
</evidence>
<dbReference type="EMBL" id="QTSX02000019">
    <property type="protein sequence ID" value="KAJ9090029.1"/>
    <property type="molecule type" value="Genomic_DNA"/>
</dbReference>
<proteinExistence type="predicted"/>
<keyword evidence="2" id="KW-1185">Reference proteome</keyword>
<accession>A0ACC2UTE6</accession>
<evidence type="ECO:0000313" key="1">
    <source>
        <dbReference type="EMBL" id="KAJ9090029.1"/>
    </source>
</evidence>